<evidence type="ECO:0000313" key="2">
    <source>
        <dbReference type="EMBL" id="KAB1265490.1"/>
    </source>
</evidence>
<evidence type="ECO:0000256" key="1">
    <source>
        <dbReference type="SAM" id="SignalP"/>
    </source>
</evidence>
<dbReference type="Proteomes" id="UP000299084">
    <property type="component" value="Unassembled WGS sequence"/>
</dbReference>
<reference evidence="2 3" key="1">
    <citation type="journal article" date="2019" name="Mol. Ecol. Resour.">
        <title>Improving Illumina assemblies with Hi-C and long reads: an example with the North African dromedary.</title>
        <authorList>
            <person name="Elbers J.P."/>
            <person name="Rogers M.F."/>
            <person name="Perelman P.L."/>
            <person name="Proskuryakova A.A."/>
            <person name="Serdyukova N.A."/>
            <person name="Johnson W.E."/>
            <person name="Horin P."/>
            <person name="Corander J."/>
            <person name="Murphy D."/>
            <person name="Burger P.A."/>
        </authorList>
    </citation>
    <scope>NUCLEOTIDE SEQUENCE [LARGE SCALE GENOMIC DNA]</scope>
    <source>
        <strain evidence="2">Drom800</strain>
        <tissue evidence="2">Blood</tissue>
    </source>
</reference>
<keyword evidence="3" id="KW-1185">Reference proteome</keyword>
<gene>
    <name evidence="2" type="ORF">Cadr_000018786</name>
</gene>
<dbReference type="EMBL" id="JWIN03000016">
    <property type="protein sequence ID" value="KAB1265490.1"/>
    <property type="molecule type" value="Genomic_DNA"/>
</dbReference>
<accession>A0A5N4D352</accession>
<feature type="chain" id="PRO_5024381618" description="Secreted protein" evidence="1">
    <location>
        <begin position="21"/>
        <end position="89"/>
    </location>
</feature>
<sequence length="89" mass="9986">MTKLMLLVHVFLTAVMRTSSTVTSRASFSFCCVENAQSKVRARRASSRECGRSGSGTCTDLSVPHAKKIWCRSYMMGSLLTRKRFSVRM</sequence>
<protein>
    <recommendedName>
        <fullName evidence="4">Secreted protein</fullName>
    </recommendedName>
</protein>
<evidence type="ECO:0000313" key="3">
    <source>
        <dbReference type="Proteomes" id="UP000299084"/>
    </source>
</evidence>
<dbReference type="AlphaFoldDB" id="A0A5N4D352"/>
<organism evidence="2 3">
    <name type="scientific">Camelus dromedarius</name>
    <name type="common">Dromedary</name>
    <name type="synonym">Arabian camel</name>
    <dbReference type="NCBI Taxonomy" id="9838"/>
    <lineage>
        <taxon>Eukaryota</taxon>
        <taxon>Metazoa</taxon>
        <taxon>Chordata</taxon>
        <taxon>Craniata</taxon>
        <taxon>Vertebrata</taxon>
        <taxon>Euteleostomi</taxon>
        <taxon>Mammalia</taxon>
        <taxon>Eutheria</taxon>
        <taxon>Laurasiatheria</taxon>
        <taxon>Artiodactyla</taxon>
        <taxon>Tylopoda</taxon>
        <taxon>Camelidae</taxon>
        <taxon>Camelus</taxon>
    </lineage>
</organism>
<feature type="signal peptide" evidence="1">
    <location>
        <begin position="1"/>
        <end position="20"/>
    </location>
</feature>
<keyword evidence="1" id="KW-0732">Signal</keyword>
<evidence type="ECO:0008006" key="4">
    <source>
        <dbReference type="Google" id="ProtNLM"/>
    </source>
</evidence>
<comment type="caution">
    <text evidence="2">The sequence shown here is derived from an EMBL/GenBank/DDBJ whole genome shotgun (WGS) entry which is preliminary data.</text>
</comment>
<proteinExistence type="predicted"/>
<name>A0A5N4D352_CAMDR</name>